<dbReference type="OrthoDB" id="3539650at2"/>
<dbReference type="AlphaFoldDB" id="A0A1H3JPW5"/>
<dbReference type="InterPro" id="IPR050109">
    <property type="entry name" value="HTH-type_TetR-like_transc_reg"/>
</dbReference>
<accession>A0A1H3JPW5</accession>
<sequence>MSPLVSSTDELTGTADATRRAPALPIEDRRAMILDAVIPLLLEQGADITSKQIAEAAGIAEGTVFRAFGDKDTLIRAAAEKFFDPEYVRSGLRGIDPDDSLESKIAQVIDIFRTRLRGVMRIMAALGRQEPPPRPEEDRAGEIMAQIFAPEAERLALSPRRITHFIRLVGFSSAIPQINEVDTPFTSEELAQIIVHGIMKEESE</sequence>
<dbReference type="GO" id="GO:0000976">
    <property type="term" value="F:transcription cis-regulatory region binding"/>
    <property type="evidence" value="ECO:0007669"/>
    <property type="project" value="TreeGrafter"/>
</dbReference>
<dbReference type="PRINTS" id="PR00455">
    <property type="entry name" value="HTHTETR"/>
</dbReference>
<dbReference type="GO" id="GO:0003700">
    <property type="term" value="F:DNA-binding transcription factor activity"/>
    <property type="evidence" value="ECO:0007669"/>
    <property type="project" value="TreeGrafter"/>
</dbReference>
<dbReference type="Proteomes" id="UP000198891">
    <property type="component" value="Unassembled WGS sequence"/>
</dbReference>
<evidence type="ECO:0000256" key="1">
    <source>
        <dbReference type="ARBA" id="ARBA00023125"/>
    </source>
</evidence>
<evidence type="ECO:0000256" key="2">
    <source>
        <dbReference type="PROSITE-ProRule" id="PRU00335"/>
    </source>
</evidence>
<proteinExistence type="predicted"/>
<evidence type="ECO:0000259" key="3">
    <source>
        <dbReference type="PROSITE" id="PS50977"/>
    </source>
</evidence>
<gene>
    <name evidence="4" type="ORF">SAMN05216554_0269</name>
</gene>
<dbReference type="PROSITE" id="PS50977">
    <property type="entry name" value="HTH_TETR_2"/>
    <property type="match status" value="1"/>
</dbReference>
<keyword evidence="1 2" id="KW-0238">DNA-binding</keyword>
<dbReference type="EMBL" id="FNPZ01000001">
    <property type="protein sequence ID" value="SDY41956.1"/>
    <property type="molecule type" value="Genomic_DNA"/>
</dbReference>
<dbReference type="InterPro" id="IPR001647">
    <property type="entry name" value="HTH_TetR"/>
</dbReference>
<dbReference type="PANTHER" id="PTHR30055">
    <property type="entry name" value="HTH-TYPE TRANSCRIPTIONAL REGULATOR RUTR"/>
    <property type="match status" value="1"/>
</dbReference>
<evidence type="ECO:0000313" key="4">
    <source>
        <dbReference type="EMBL" id="SDY41956.1"/>
    </source>
</evidence>
<name>A0A1H3JPW5_9MICO</name>
<feature type="DNA-binding region" description="H-T-H motif" evidence="2">
    <location>
        <begin position="49"/>
        <end position="68"/>
    </location>
</feature>
<protein>
    <submittedName>
        <fullName evidence="4">Transcriptional regulator, TetR family</fullName>
    </submittedName>
</protein>
<dbReference type="STRING" id="381665.SAMN05216554_0269"/>
<dbReference type="Pfam" id="PF00440">
    <property type="entry name" value="TetR_N"/>
    <property type="match status" value="1"/>
</dbReference>
<dbReference type="PANTHER" id="PTHR30055:SF226">
    <property type="entry name" value="HTH-TYPE TRANSCRIPTIONAL REGULATOR PKSA"/>
    <property type="match status" value="1"/>
</dbReference>
<evidence type="ECO:0000313" key="5">
    <source>
        <dbReference type="Proteomes" id="UP000198891"/>
    </source>
</evidence>
<feature type="domain" description="HTH tetR-type" evidence="3">
    <location>
        <begin position="27"/>
        <end position="86"/>
    </location>
</feature>
<dbReference type="SUPFAM" id="SSF46689">
    <property type="entry name" value="Homeodomain-like"/>
    <property type="match status" value="1"/>
</dbReference>
<organism evidence="4 5">
    <name type="scientific">Herbiconiux ginsengi</name>
    <dbReference type="NCBI Taxonomy" id="381665"/>
    <lineage>
        <taxon>Bacteria</taxon>
        <taxon>Bacillati</taxon>
        <taxon>Actinomycetota</taxon>
        <taxon>Actinomycetes</taxon>
        <taxon>Micrococcales</taxon>
        <taxon>Microbacteriaceae</taxon>
        <taxon>Herbiconiux</taxon>
    </lineage>
</organism>
<dbReference type="Gene3D" id="1.10.357.10">
    <property type="entry name" value="Tetracycline Repressor, domain 2"/>
    <property type="match status" value="1"/>
</dbReference>
<reference evidence="4 5" key="1">
    <citation type="submission" date="2016-10" db="EMBL/GenBank/DDBJ databases">
        <authorList>
            <person name="de Groot N.N."/>
        </authorList>
    </citation>
    <scope>NUCLEOTIDE SEQUENCE [LARGE SCALE GENOMIC DNA]</scope>
    <source>
        <strain evidence="4 5">CGMCC 4.3491</strain>
    </source>
</reference>
<dbReference type="InterPro" id="IPR009057">
    <property type="entry name" value="Homeodomain-like_sf"/>
</dbReference>
<keyword evidence="5" id="KW-1185">Reference proteome</keyword>